<evidence type="ECO:0000256" key="1">
    <source>
        <dbReference type="ARBA" id="ARBA00022468"/>
    </source>
</evidence>
<evidence type="ECO:0000313" key="6">
    <source>
        <dbReference type="Proteomes" id="UP000243579"/>
    </source>
</evidence>
<dbReference type="InterPro" id="IPR000331">
    <property type="entry name" value="Rap/Ran_GAP_dom"/>
</dbReference>
<sequence length="1298" mass="141039">MLASRSRPPPTDSLQPEGHLQTNDYVPADERKLISSPMDDDDIVCRIAHLAQLHALRRTQSDVRNAAESLGLGIGGARLALGRGDDHLYLKHITEIIAELRRVRVETAALLTTWRCVQDLLGHRSADTRKLAFDFIDTCLDLHSDRVPLSMRTSIFRTLLQGQGDYHRRQKSLRNVLQDGRLVAPFAADLGPYLLALLETSDAPKELLSLVHAILRRSPLALDVCVVTDMATLLAAQSDAAWTRGDQSTSKRFLKFMALLTTHKHVAAATAPSCLRTLCGLANANGDGVSTWTIMKHLLAGPSGATVLQGLLELVETPATSPYVLRGAVFFLGMSCWGSQRVAALEICWATILGSLRRALDSNHAVVVFEVVLSIQRLVKKYGDQLHVEWAVVLQCLRQLHPWLRATDATVDRLPAELLDTLLLVDGLVARRQFLGDCDAFFAVVQLYLAHCPEPVVLRLVAHRGASCHPTVTAAWSTHLTELLRSFFEPVVLPTPVRLATLDVLFETLEACRFLCEDRVLEEIFLPALQTVYDDPNPAVRAAGLERIALVAEHVETPKFHALVDVLHTAVQAAQLPNAQELAAAKLVQLFRTCFATPPLIRAVRMYELIAGYCSAHRNMAVRRLAVGCLQSVATANSSFQMQWTEERRVVLTSWLLVSSRSAVSHVLHMGCLPVAKGVVALLSMASTETNPDVLDSAVAAMTRMLENRFVLRDVDMSDVALKLVSCVECRAFGRAALGNEHDPSAWRTLAARYLTRGFELLLLVASTDAQLSAPARLRLFDTFVHGLDLRPSAAAWSAPAFGAPARSLSDAALQAAERSLAHTVLNGVGTLALLLQDEVHGVLPAVVDAVVHRTCATEDGTCVAELAAMGLELLLDLYRANRAAALPETDTHTVLAFALRALHLPDAPRQLPYLAHLVVVHVFSAASQALRGALATAALPLLIVAETALDEVVLDYVKSMAFAPPTTPLPPRPMDANQQVSWSFQNTIVTLRTALGATEIVVRRASGTTAWRLDTGPMDEADPLHVMAHLFDINPLVQHQLSGLDLLSDGEALTRALAVLDLSPPHETHKVGVLYVGRPSATEADVLDVVGGSPRYGVFLRGLGQLVRLDAVEGYSGGLDTSAAANDGTYGLVYKDSSTQVVFHVATMMHGPLPSLRTAVEDAGDDPAGGARRHSKKRHLGNDFVHIVYMDFLDGDPTEAPTMSGQFCDVRVFVQPLDERASLYRVSVQSKTAGLNFGPLGATQIVPASIVAEAVRLTCLNANATCRAAQHLRLEFIPNAEDRLKQIKLIGQRWKAS</sequence>
<dbReference type="InterPro" id="IPR011989">
    <property type="entry name" value="ARM-like"/>
</dbReference>
<dbReference type="Gene3D" id="1.25.10.10">
    <property type="entry name" value="Leucine-rich Repeat Variant"/>
    <property type="match status" value="1"/>
</dbReference>
<dbReference type="Pfam" id="PF02145">
    <property type="entry name" value="Rap_GAP"/>
    <property type="match status" value="1"/>
</dbReference>
<reference evidence="5 6" key="1">
    <citation type="journal article" date="2014" name="Genome Biol. Evol.">
        <title>The secreted proteins of Achlya hypogyna and Thraustotheca clavata identify the ancestral oomycete secretome and reveal gene acquisitions by horizontal gene transfer.</title>
        <authorList>
            <person name="Misner I."/>
            <person name="Blouin N."/>
            <person name="Leonard G."/>
            <person name="Richards T.A."/>
            <person name="Lane C.E."/>
        </authorList>
    </citation>
    <scope>NUCLEOTIDE SEQUENCE [LARGE SCALE GENOMIC DNA]</scope>
    <source>
        <strain evidence="5 6">ATCC 48635</strain>
    </source>
</reference>
<dbReference type="InterPro" id="IPR024584">
    <property type="entry name" value="Tuberin_N"/>
</dbReference>
<keyword evidence="6" id="KW-1185">Reference proteome</keyword>
<dbReference type="STRING" id="1202772.A0A1V9ZUK9"/>
<dbReference type="SUPFAM" id="SSF111347">
    <property type="entry name" value="Rap/Ran-GAP"/>
    <property type="match status" value="1"/>
</dbReference>
<dbReference type="Proteomes" id="UP000243579">
    <property type="component" value="Unassembled WGS sequence"/>
</dbReference>
<dbReference type="PANTHER" id="PTHR10063:SF0">
    <property type="entry name" value="TUBERIN"/>
    <property type="match status" value="1"/>
</dbReference>
<organism evidence="5 6">
    <name type="scientific">Achlya hypogyna</name>
    <name type="common">Oomycete</name>
    <name type="synonym">Protoachlya hypogyna</name>
    <dbReference type="NCBI Taxonomy" id="1202772"/>
    <lineage>
        <taxon>Eukaryota</taxon>
        <taxon>Sar</taxon>
        <taxon>Stramenopiles</taxon>
        <taxon>Oomycota</taxon>
        <taxon>Saprolegniomycetes</taxon>
        <taxon>Saprolegniales</taxon>
        <taxon>Achlyaceae</taxon>
        <taxon>Achlya</taxon>
    </lineage>
</organism>
<dbReference type="InterPro" id="IPR035974">
    <property type="entry name" value="Rap/Ran-GAP_sf"/>
</dbReference>
<dbReference type="Pfam" id="PF11864">
    <property type="entry name" value="DUF3384"/>
    <property type="match status" value="1"/>
</dbReference>
<feature type="repeat" description="HEAT" evidence="2">
    <location>
        <begin position="525"/>
        <end position="563"/>
    </location>
</feature>
<dbReference type="GO" id="GO:0051056">
    <property type="term" value="P:regulation of small GTPase mediated signal transduction"/>
    <property type="evidence" value="ECO:0007669"/>
    <property type="project" value="InterPro"/>
</dbReference>
<accession>A0A1V9ZUK9</accession>
<dbReference type="Gene3D" id="3.40.50.11210">
    <property type="entry name" value="Rap/Ran-GAP"/>
    <property type="match status" value="1"/>
</dbReference>
<dbReference type="GO" id="GO:0005634">
    <property type="term" value="C:nucleus"/>
    <property type="evidence" value="ECO:0007669"/>
    <property type="project" value="InterPro"/>
</dbReference>
<comment type="caution">
    <text evidence="5">The sequence shown here is derived from an EMBL/GenBank/DDBJ whole genome shotgun (WGS) entry which is preliminary data.</text>
</comment>
<proteinExistence type="predicted"/>
<dbReference type="EMBL" id="JNBR01000002">
    <property type="protein sequence ID" value="OQS01685.1"/>
    <property type="molecule type" value="Genomic_DNA"/>
</dbReference>
<dbReference type="PROSITE" id="PS50085">
    <property type="entry name" value="RAPGAP"/>
    <property type="match status" value="1"/>
</dbReference>
<evidence type="ECO:0000256" key="2">
    <source>
        <dbReference type="PROSITE-ProRule" id="PRU00103"/>
    </source>
</evidence>
<evidence type="ECO:0000259" key="4">
    <source>
        <dbReference type="PROSITE" id="PS50085"/>
    </source>
</evidence>
<evidence type="ECO:0000313" key="5">
    <source>
        <dbReference type="EMBL" id="OQS01685.1"/>
    </source>
</evidence>
<gene>
    <name evidence="5" type="ORF">ACHHYP_00335</name>
</gene>
<dbReference type="GO" id="GO:0005096">
    <property type="term" value="F:GTPase activator activity"/>
    <property type="evidence" value="ECO:0007669"/>
    <property type="project" value="UniProtKB-KW"/>
</dbReference>
<feature type="region of interest" description="Disordered" evidence="3">
    <location>
        <begin position="1"/>
        <end position="22"/>
    </location>
</feature>
<dbReference type="SUPFAM" id="SSF48371">
    <property type="entry name" value="ARM repeat"/>
    <property type="match status" value="1"/>
</dbReference>
<dbReference type="FunFam" id="3.40.50.11210:FF:000001">
    <property type="entry name" value="Ral GTPase-activating protein subunit alpha-1 isoform 1"/>
    <property type="match status" value="1"/>
</dbReference>
<evidence type="ECO:0000256" key="3">
    <source>
        <dbReference type="SAM" id="MobiDB-lite"/>
    </source>
</evidence>
<feature type="domain" description="Rap-GAP" evidence="4">
    <location>
        <begin position="1058"/>
        <end position="1288"/>
    </location>
</feature>
<name>A0A1V9ZUK9_ACHHY</name>
<dbReference type="InterPro" id="IPR016024">
    <property type="entry name" value="ARM-type_fold"/>
</dbReference>
<dbReference type="OrthoDB" id="19311at2759"/>
<dbReference type="GO" id="GO:0005737">
    <property type="term" value="C:cytoplasm"/>
    <property type="evidence" value="ECO:0007669"/>
    <property type="project" value="TreeGrafter"/>
</dbReference>
<protein>
    <recommendedName>
        <fullName evidence="4">Rap-GAP domain-containing protein</fullName>
    </recommendedName>
</protein>
<dbReference type="InterPro" id="IPR021133">
    <property type="entry name" value="HEAT_type_2"/>
</dbReference>
<keyword evidence="1" id="KW-0343">GTPase activation</keyword>
<dbReference type="InterPro" id="IPR027107">
    <property type="entry name" value="Tuberin/Ral-act_asu"/>
</dbReference>
<dbReference type="PROSITE" id="PS50077">
    <property type="entry name" value="HEAT_REPEAT"/>
    <property type="match status" value="1"/>
</dbReference>
<dbReference type="PANTHER" id="PTHR10063">
    <property type="entry name" value="TUBERIN"/>
    <property type="match status" value="1"/>
</dbReference>